<dbReference type="GO" id="GO:0046872">
    <property type="term" value="F:metal ion binding"/>
    <property type="evidence" value="ECO:0007669"/>
    <property type="project" value="UniProtKB-KW"/>
</dbReference>
<comment type="cofactor">
    <cofactor evidence="2">
        <name>Mg(2+)</name>
        <dbReference type="ChEBI" id="CHEBI:18420"/>
    </cofactor>
</comment>
<dbReference type="KEGG" id="egt:105967781"/>
<comment type="similarity">
    <text evidence="3">Belongs to the PP2C family.</text>
</comment>
<keyword evidence="8" id="KW-0904">Protein phosphatase</keyword>
<sequence>MTGKEIMHKIKEKVGISAPPSETGKGKSKMSKYITHGYHLVEGKSTHPMEDYVFAQFKEVGDNELGLFAIFDGHLSREVPDYLKSHLFNNILNEPDFWTATENAIRRAYRITDTTILDKAKDLGKGGSTAVTAILINCHKLVVANVGDSRAVICKNGVAKQLSVDHEPEKERDTIENKGGFVTKFPGDVPRVDGQLAVARAFGDKSLKEHLSSEPDVVVEVIDDETEFIILASDGIWKVMSNQEAVNCIRDIKDAKKAAKRLNEEALARKSTDDISSVVVRFG</sequence>
<evidence type="ECO:0000259" key="12">
    <source>
        <dbReference type="PROSITE" id="PS51746"/>
    </source>
</evidence>
<evidence type="ECO:0000256" key="2">
    <source>
        <dbReference type="ARBA" id="ARBA00001946"/>
    </source>
</evidence>
<evidence type="ECO:0000256" key="3">
    <source>
        <dbReference type="ARBA" id="ARBA00006702"/>
    </source>
</evidence>
<dbReference type="OMA" id="PNMERQS"/>
<dbReference type="OrthoDB" id="10264738at2759"/>
<organism evidence="13 14">
    <name type="scientific">Erythranthe guttata</name>
    <name type="common">Yellow monkey flower</name>
    <name type="synonym">Mimulus guttatus</name>
    <dbReference type="NCBI Taxonomy" id="4155"/>
    <lineage>
        <taxon>Eukaryota</taxon>
        <taxon>Viridiplantae</taxon>
        <taxon>Streptophyta</taxon>
        <taxon>Embryophyta</taxon>
        <taxon>Tracheophyta</taxon>
        <taxon>Spermatophyta</taxon>
        <taxon>Magnoliopsida</taxon>
        <taxon>eudicotyledons</taxon>
        <taxon>Gunneridae</taxon>
        <taxon>Pentapetalae</taxon>
        <taxon>asterids</taxon>
        <taxon>lamiids</taxon>
        <taxon>Lamiales</taxon>
        <taxon>Phrymaceae</taxon>
        <taxon>Erythranthe</taxon>
    </lineage>
</organism>
<evidence type="ECO:0000256" key="5">
    <source>
        <dbReference type="ARBA" id="ARBA00022723"/>
    </source>
</evidence>
<reference evidence="13 14" key="1">
    <citation type="journal article" date="2013" name="Proc. Natl. Acad. Sci. U.S.A.">
        <title>Fine-scale variation in meiotic recombination in Mimulus inferred from population shotgun sequencing.</title>
        <authorList>
            <person name="Hellsten U."/>
            <person name="Wright K.M."/>
            <person name="Jenkins J."/>
            <person name="Shu S."/>
            <person name="Yuan Y."/>
            <person name="Wessler S.R."/>
            <person name="Schmutz J."/>
            <person name="Willis J.H."/>
            <person name="Rokhsar D.S."/>
        </authorList>
    </citation>
    <scope>NUCLEOTIDE SEQUENCE [LARGE SCALE GENOMIC DNA]</scope>
    <source>
        <strain evidence="14">cv. DUN x IM62</strain>
    </source>
</reference>
<evidence type="ECO:0000313" key="13">
    <source>
        <dbReference type="EMBL" id="EYU44964.1"/>
    </source>
</evidence>
<dbReference type="SUPFAM" id="SSF81606">
    <property type="entry name" value="PP2C-like"/>
    <property type="match status" value="1"/>
</dbReference>
<protein>
    <recommendedName>
        <fullName evidence="4">protein-serine/threonine phosphatase</fullName>
        <ecNumber evidence="4">3.1.3.16</ecNumber>
    </recommendedName>
</protein>
<keyword evidence="14" id="KW-1185">Reference proteome</keyword>
<evidence type="ECO:0000256" key="6">
    <source>
        <dbReference type="ARBA" id="ARBA00022801"/>
    </source>
</evidence>
<keyword evidence="6" id="KW-0378">Hydrolase</keyword>
<dbReference type="Proteomes" id="UP000030748">
    <property type="component" value="Unassembled WGS sequence"/>
</dbReference>
<dbReference type="PhylomeDB" id="A0A022RY53"/>
<dbReference type="InterPro" id="IPR001932">
    <property type="entry name" value="PPM-type_phosphatase-like_dom"/>
</dbReference>
<dbReference type="GO" id="GO:0007165">
    <property type="term" value="P:signal transduction"/>
    <property type="evidence" value="ECO:0000318"/>
    <property type="project" value="GO_Central"/>
</dbReference>
<proteinExistence type="inferred from homology"/>
<accession>A0A022RY53</accession>
<keyword evidence="9" id="KW-0464">Manganese</keyword>
<keyword evidence="5" id="KW-0479">Metal-binding</keyword>
<dbReference type="eggNOG" id="KOG0698">
    <property type="taxonomic scope" value="Eukaryota"/>
</dbReference>
<dbReference type="PROSITE" id="PS51746">
    <property type="entry name" value="PPM_2"/>
    <property type="match status" value="1"/>
</dbReference>
<dbReference type="FunFam" id="3.60.40.10:FF:000010">
    <property type="entry name" value="Probable protein phosphatase 2C 39"/>
    <property type="match status" value="1"/>
</dbReference>
<dbReference type="PANTHER" id="PTHR47992">
    <property type="entry name" value="PROTEIN PHOSPHATASE"/>
    <property type="match status" value="1"/>
</dbReference>
<evidence type="ECO:0000256" key="8">
    <source>
        <dbReference type="ARBA" id="ARBA00022912"/>
    </source>
</evidence>
<dbReference type="EC" id="3.1.3.16" evidence="4"/>
<evidence type="ECO:0000256" key="9">
    <source>
        <dbReference type="ARBA" id="ARBA00023211"/>
    </source>
</evidence>
<dbReference type="EMBL" id="KI630206">
    <property type="protein sequence ID" value="EYU44964.1"/>
    <property type="molecule type" value="Genomic_DNA"/>
</dbReference>
<dbReference type="Gene3D" id="3.60.40.10">
    <property type="entry name" value="PPM-type phosphatase domain"/>
    <property type="match status" value="1"/>
</dbReference>
<feature type="domain" description="PPM-type phosphatase" evidence="12">
    <location>
        <begin position="35"/>
        <end position="282"/>
    </location>
</feature>
<dbReference type="STRING" id="4155.A0A022RY53"/>
<dbReference type="AlphaFoldDB" id="A0A022RY53"/>
<evidence type="ECO:0000256" key="7">
    <source>
        <dbReference type="ARBA" id="ARBA00022842"/>
    </source>
</evidence>
<keyword evidence="7" id="KW-0460">Magnesium</keyword>
<dbReference type="CDD" id="cd00143">
    <property type="entry name" value="PP2Cc"/>
    <property type="match status" value="1"/>
</dbReference>
<dbReference type="SMART" id="SM00332">
    <property type="entry name" value="PP2Cc"/>
    <property type="match status" value="1"/>
</dbReference>
<evidence type="ECO:0000256" key="4">
    <source>
        <dbReference type="ARBA" id="ARBA00013081"/>
    </source>
</evidence>
<evidence type="ECO:0000313" key="14">
    <source>
        <dbReference type="Proteomes" id="UP000030748"/>
    </source>
</evidence>
<comment type="cofactor">
    <cofactor evidence="1">
        <name>Mn(2+)</name>
        <dbReference type="ChEBI" id="CHEBI:29035"/>
    </cofactor>
</comment>
<name>A0A022RY53_ERYGU</name>
<gene>
    <name evidence="13" type="ORF">MIMGU_mgv1a011404mg</name>
</gene>
<evidence type="ECO:0000256" key="10">
    <source>
        <dbReference type="ARBA" id="ARBA00047761"/>
    </source>
</evidence>
<dbReference type="GO" id="GO:0004722">
    <property type="term" value="F:protein serine/threonine phosphatase activity"/>
    <property type="evidence" value="ECO:0000318"/>
    <property type="project" value="GO_Central"/>
</dbReference>
<dbReference type="Pfam" id="PF00481">
    <property type="entry name" value="PP2C"/>
    <property type="match status" value="1"/>
</dbReference>
<evidence type="ECO:0000256" key="1">
    <source>
        <dbReference type="ARBA" id="ARBA00001936"/>
    </source>
</evidence>
<comment type="catalytic activity">
    <reaction evidence="11">
        <text>O-phospho-L-threonyl-[protein] + H2O = L-threonyl-[protein] + phosphate</text>
        <dbReference type="Rhea" id="RHEA:47004"/>
        <dbReference type="Rhea" id="RHEA-COMP:11060"/>
        <dbReference type="Rhea" id="RHEA-COMP:11605"/>
        <dbReference type="ChEBI" id="CHEBI:15377"/>
        <dbReference type="ChEBI" id="CHEBI:30013"/>
        <dbReference type="ChEBI" id="CHEBI:43474"/>
        <dbReference type="ChEBI" id="CHEBI:61977"/>
        <dbReference type="EC" id="3.1.3.16"/>
    </reaction>
</comment>
<dbReference type="InterPro" id="IPR036457">
    <property type="entry name" value="PPM-type-like_dom_sf"/>
</dbReference>
<comment type="catalytic activity">
    <reaction evidence="10">
        <text>O-phospho-L-seryl-[protein] + H2O = L-seryl-[protein] + phosphate</text>
        <dbReference type="Rhea" id="RHEA:20629"/>
        <dbReference type="Rhea" id="RHEA-COMP:9863"/>
        <dbReference type="Rhea" id="RHEA-COMP:11604"/>
        <dbReference type="ChEBI" id="CHEBI:15377"/>
        <dbReference type="ChEBI" id="CHEBI:29999"/>
        <dbReference type="ChEBI" id="CHEBI:43474"/>
        <dbReference type="ChEBI" id="CHEBI:83421"/>
        <dbReference type="EC" id="3.1.3.16"/>
    </reaction>
</comment>
<dbReference type="InterPro" id="IPR015655">
    <property type="entry name" value="PP2C"/>
</dbReference>
<evidence type="ECO:0000256" key="11">
    <source>
        <dbReference type="ARBA" id="ARBA00048336"/>
    </source>
</evidence>